<proteinExistence type="predicted"/>
<feature type="domain" description="AMP-dependent synthetase/ligase" evidence="1">
    <location>
        <begin position="140"/>
        <end position="276"/>
    </location>
</feature>
<evidence type="ECO:0000313" key="2">
    <source>
        <dbReference type="EMBL" id="NGM20282.1"/>
    </source>
</evidence>
<dbReference type="InterPro" id="IPR000873">
    <property type="entry name" value="AMP-dep_synth/lig_dom"/>
</dbReference>
<gene>
    <name evidence="2" type="ORF">G3576_09675</name>
</gene>
<comment type="caution">
    <text evidence="2">The sequence shown here is derived from an EMBL/GenBank/DDBJ whole genome shotgun (WGS) entry which is preliminary data.</text>
</comment>
<reference evidence="2 3" key="1">
    <citation type="submission" date="2020-02" db="EMBL/GenBank/DDBJ databases">
        <authorList>
            <person name="Kim H.M."/>
            <person name="Jeon C.O."/>
        </authorList>
    </citation>
    <scope>NUCLEOTIDE SEQUENCE [LARGE SCALE GENOMIC DNA]</scope>
    <source>
        <strain evidence="2 3">PeD5</strain>
    </source>
</reference>
<reference evidence="2 3" key="2">
    <citation type="submission" date="2020-03" db="EMBL/GenBank/DDBJ databases">
        <title>Roseomonas stagni sp. nov., isolated from pond water in Japan.</title>
        <authorList>
            <person name="Furuhata K."/>
            <person name="Miyamoto H."/>
            <person name="Goto K."/>
        </authorList>
    </citation>
    <scope>NUCLEOTIDE SEQUENCE [LARGE SCALE GENOMIC DNA]</scope>
    <source>
        <strain evidence="2 3">PeD5</strain>
    </source>
</reference>
<sequence length="410" mass="43491">MTAHYDERETRSAAAREDALRAALPRLVAHAKARAPAYAAPLADVDAAAVTDRAALARLPVTRKSALIEAQAAAPPLGGFTTLPLGALPRVFASPGPIHEPQPEGRDPWRFARALHATGLRAGQLLHNCFAYHFTPAGMMLEEGARALGCPVFPAGPGNTESQARAAAHLRPTCYAGTPDFLKSILEAGDSLGLDLSSLKLGHVTGGAYLPALRSFYADRGMTVLQSYGTADLGLVAYESEAREGLIVDEDVVLEIVRPGTGDPVPEGEVGEVLVTTFNDTYPLIRFATGDLSAVLPGASPCGRTNMRIKGWMGRADQAAKVRGMFVRPEQVAAVMRDHPGLGRARLVIGLDGTRDTMVLRVETPVRDASLVESLSRSLQGHTRLRGVVELLEPGALPNDGKVIDDTRPA</sequence>
<keyword evidence="3" id="KW-1185">Reference proteome</keyword>
<dbReference type="Proteomes" id="UP000475385">
    <property type="component" value="Unassembled WGS sequence"/>
</dbReference>
<dbReference type="PANTHER" id="PTHR43845">
    <property type="entry name" value="BLR5969 PROTEIN"/>
    <property type="match status" value="1"/>
</dbReference>
<dbReference type="EMBL" id="JAAIKB010000003">
    <property type="protein sequence ID" value="NGM20282.1"/>
    <property type="molecule type" value="Genomic_DNA"/>
</dbReference>
<dbReference type="AlphaFoldDB" id="A0A6M1LJI1"/>
<dbReference type="InterPro" id="IPR045851">
    <property type="entry name" value="AMP-bd_C_sf"/>
</dbReference>
<dbReference type="Gene3D" id="3.30.300.30">
    <property type="match status" value="1"/>
</dbReference>
<accession>A0A6M1LJI1</accession>
<dbReference type="RefSeq" id="WP_164694492.1">
    <property type="nucleotide sequence ID" value="NZ_JAAIKB010000003.1"/>
</dbReference>
<dbReference type="Pfam" id="PF00501">
    <property type="entry name" value="AMP-binding"/>
    <property type="match status" value="1"/>
</dbReference>
<dbReference type="PANTHER" id="PTHR43845:SF1">
    <property type="entry name" value="BLR5969 PROTEIN"/>
    <property type="match status" value="1"/>
</dbReference>
<keyword evidence="2" id="KW-0436">Ligase</keyword>
<dbReference type="SUPFAM" id="SSF56801">
    <property type="entry name" value="Acetyl-CoA synthetase-like"/>
    <property type="match status" value="1"/>
</dbReference>
<dbReference type="GO" id="GO:0016874">
    <property type="term" value="F:ligase activity"/>
    <property type="evidence" value="ECO:0007669"/>
    <property type="project" value="UniProtKB-KW"/>
</dbReference>
<name>A0A6M1LJI1_9PROT</name>
<evidence type="ECO:0000313" key="3">
    <source>
        <dbReference type="Proteomes" id="UP000475385"/>
    </source>
</evidence>
<protein>
    <submittedName>
        <fullName evidence="2">Phenylacetate--CoA ligase</fullName>
    </submittedName>
</protein>
<organism evidence="2 3">
    <name type="scientific">Falsiroseomonas algicola</name>
    <dbReference type="NCBI Taxonomy" id="2716930"/>
    <lineage>
        <taxon>Bacteria</taxon>
        <taxon>Pseudomonadati</taxon>
        <taxon>Pseudomonadota</taxon>
        <taxon>Alphaproteobacteria</taxon>
        <taxon>Acetobacterales</taxon>
        <taxon>Roseomonadaceae</taxon>
        <taxon>Falsiroseomonas</taxon>
    </lineage>
</organism>
<evidence type="ECO:0000259" key="1">
    <source>
        <dbReference type="Pfam" id="PF00501"/>
    </source>
</evidence>
<dbReference type="InterPro" id="IPR042099">
    <property type="entry name" value="ANL_N_sf"/>
</dbReference>
<dbReference type="Gene3D" id="3.40.50.12780">
    <property type="entry name" value="N-terminal domain of ligase-like"/>
    <property type="match status" value="1"/>
</dbReference>